<feature type="compositionally biased region" description="Polar residues" evidence="1">
    <location>
        <begin position="71"/>
        <end position="85"/>
    </location>
</feature>
<proteinExistence type="predicted"/>
<dbReference type="EMBL" id="JABSTR010000004">
    <property type="protein sequence ID" value="KAH9367536.1"/>
    <property type="molecule type" value="Genomic_DNA"/>
</dbReference>
<keyword evidence="3" id="KW-1185">Reference proteome</keyword>
<feature type="region of interest" description="Disordered" evidence="1">
    <location>
        <begin position="71"/>
        <end position="96"/>
    </location>
</feature>
<dbReference type="OrthoDB" id="6780907at2759"/>
<organism evidence="2 3">
    <name type="scientific">Haemaphysalis longicornis</name>
    <name type="common">Bush tick</name>
    <dbReference type="NCBI Taxonomy" id="44386"/>
    <lineage>
        <taxon>Eukaryota</taxon>
        <taxon>Metazoa</taxon>
        <taxon>Ecdysozoa</taxon>
        <taxon>Arthropoda</taxon>
        <taxon>Chelicerata</taxon>
        <taxon>Arachnida</taxon>
        <taxon>Acari</taxon>
        <taxon>Parasitiformes</taxon>
        <taxon>Ixodida</taxon>
        <taxon>Ixodoidea</taxon>
        <taxon>Ixodidae</taxon>
        <taxon>Haemaphysalinae</taxon>
        <taxon>Haemaphysalis</taxon>
    </lineage>
</organism>
<gene>
    <name evidence="2" type="ORF">HPB48_001628</name>
</gene>
<sequence>MASYPCHLNALCRGALRRLNSNQEVFCSEHQCPHQATMALLKRKLDLQKKKIRKLEQLQSVLHQAFSVTNSDARANRGSNKTAQKALQVKRPSGGRGYDFAKDGVIPLPSQRTLQRRIEEVKFEPGFALHEQLVQSRELETNLYLGETTTPFMKKP</sequence>
<comment type="caution">
    <text evidence="2">The sequence shown here is derived from an EMBL/GenBank/DDBJ whole genome shotgun (WGS) entry which is preliminary data.</text>
</comment>
<dbReference type="Proteomes" id="UP000821853">
    <property type="component" value="Chromosome 2"/>
</dbReference>
<accession>A0A9J6FYJ8</accession>
<protein>
    <submittedName>
        <fullName evidence="2">Uncharacterized protein</fullName>
    </submittedName>
</protein>
<dbReference type="AlphaFoldDB" id="A0A9J6FYJ8"/>
<evidence type="ECO:0000313" key="2">
    <source>
        <dbReference type="EMBL" id="KAH9367536.1"/>
    </source>
</evidence>
<name>A0A9J6FYJ8_HAELO</name>
<dbReference type="VEuPathDB" id="VectorBase:HLOH_048510"/>
<evidence type="ECO:0000256" key="1">
    <source>
        <dbReference type="SAM" id="MobiDB-lite"/>
    </source>
</evidence>
<evidence type="ECO:0000313" key="3">
    <source>
        <dbReference type="Proteomes" id="UP000821853"/>
    </source>
</evidence>
<reference evidence="2 3" key="1">
    <citation type="journal article" date="2020" name="Cell">
        <title>Large-Scale Comparative Analyses of Tick Genomes Elucidate Their Genetic Diversity and Vector Capacities.</title>
        <authorList>
            <consortium name="Tick Genome and Microbiome Consortium (TIGMIC)"/>
            <person name="Jia N."/>
            <person name="Wang J."/>
            <person name="Shi W."/>
            <person name="Du L."/>
            <person name="Sun Y."/>
            <person name="Zhan W."/>
            <person name="Jiang J.F."/>
            <person name="Wang Q."/>
            <person name="Zhang B."/>
            <person name="Ji P."/>
            <person name="Bell-Sakyi L."/>
            <person name="Cui X.M."/>
            <person name="Yuan T.T."/>
            <person name="Jiang B.G."/>
            <person name="Yang W.F."/>
            <person name="Lam T.T."/>
            <person name="Chang Q.C."/>
            <person name="Ding S.J."/>
            <person name="Wang X.J."/>
            <person name="Zhu J.G."/>
            <person name="Ruan X.D."/>
            <person name="Zhao L."/>
            <person name="Wei J.T."/>
            <person name="Ye R.Z."/>
            <person name="Que T.C."/>
            <person name="Du C.H."/>
            <person name="Zhou Y.H."/>
            <person name="Cheng J.X."/>
            <person name="Dai P.F."/>
            <person name="Guo W.B."/>
            <person name="Han X.H."/>
            <person name="Huang E.J."/>
            <person name="Li L.F."/>
            <person name="Wei W."/>
            <person name="Gao Y.C."/>
            <person name="Liu J.Z."/>
            <person name="Shao H.Z."/>
            <person name="Wang X."/>
            <person name="Wang C.C."/>
            <person name="Yang T.C."/>
            <person name="Huo Q.B."/>
            <person name="Li W."/>
            <person name="Chen H.Y."/>
            <person name="Chen S.E."/>
            <person name="Zhou L.G."/>
            <person name="Ni X.B."/>
            <person name="Tian J.H."/>
            <person name="Sheng Y."/>
            <person name="Liu T."/>
            <person name="Pan Y.S."/>
            <person name="Xia L.Y."/>
            <person name="Li J."/>
            <person name="Zhao F."/>
            <person name="Cao W.C."/>
        </authorList>
    </citation>
    <scope>NUCLEOTIDE SEQUENCE [LARGE SCALE GENOMIC DNA]</scope>
    <source>
        <strain evidence="2">HaeL-2018</strain>
    </source>
</reference>